<dbReference type="Proteomes" id="UP000800035">
    <property type="component" value="Unassembled WGS sequence"/>
</dbReference>
<evidence type="ECO:0000256" key="1">
    <source>
        <dbReference type="ARBA" id="ARBA00022737"/>
    </source>
</evidence>
<dbReference type="Gene3D" id="3.40.50.300">
    <property type="entry name" value="P-loop containing nucleotide triphosphate hydrolases"/>
    <property type="match status" value="1"/>
</dbReference>
<dbReference type="OrthoDB" id="3944243at2759"/>
<name>A0A6A5UAY9_9PLEO</name>
<feature type="coiled-coil region" evidence="2">
    <location>
        <begin position="25"/>
        <end position="52"/>
    </location>
</feature>
<accession>A0A6A5UAY9</accession>
<evidence type="ECO:0000259" key="3">
    <source>
        <dbReference type="Pfam" id="PF24883"/>
    </source>
</evidence>
<dbReference type="PANTHER" id="PTHR10039:SF16">
    <property type="entry name" value="GPI INOSITOL-DEACYLASE"/>
    <property type="match status" value="1"/>
</dbReference>
<sequence length="797" mass="90675">MADPLSVAGSIAGLISLSDALFRKLYRYIREAKNAEKEILDLKNEVAGLNAVLHNLRLVAEDLELDSTFASSIRLDHINSCLATLHKLNEQLNRVGLSDLGRLRKNMQKLAWPFKSINIVVYVEELRKQRNNLSFALTADSLTTLLQCLSLQENVSRQLKDLDLRLRNREQIETRISLDIVQQRILDHFLFVNPQPNFRTSVKLRHPTSGFWLKDDPNFSTWIEGTGTTLWLSGIPGAGKTVLSGLVIQDCMALADANPRRAVAFFYCDYKAPKSQVIINILGTLASQIAQQNEASFELLRRYYFTLQPSHQLKNCPEKEDLLELLSNMAATFDDVRIIVDGVDECGDEASEVTHSLFSLAPVSGTVSLALLSRDESDIREILAVPEVGHMEIAARSKDIDHYVRSELEHRINHNRLRLRSADLKEDIMVYLVRKAQGMFRWVSCQLDYLCELPTDAMRRKALTELPETLHESYERILLRVKAPIIPIVQKALQWIAYSSPKLTLAELVDILSLGEDATLDEEARLDHEDVFRFCGSLIRRGGESDKWDYAELAHFTVLEFLQNIKPDHEQLHMFRLVPGDHAALAKSCITYLCSPSFNAVPPTTRQGFETLRRKHSFHSHASQSLTSYACNRWEDAEFLESALQLFAPREDCFNLAYFICHRLFGVSRIPSDADLKELVSKICHRTFRPLHAAAMLRLDSICQWLLNQGSDIDQLSPVGNVLECALLGMDYIINEGEDERHQLDVDGAEATVNILLSAKPQREWKLTRRAGPLYTFYFKKEISLLARLLDYGMRLE</sequence>
<feature type="domain" description="Nephrocystin 3-like N-terminal" evidence="3">
    <location>
        <begin position="210"/>
        <end position="373"/>
    </location>
</feature>
<proteinExistence type="predicted"/>
<organism evidence="4 5">
    <name type="scientific">Byssothecium circinans</name>
    <dbReference type="NCBI Taxonomy" id="147558"/>
    <lineage>
        <taxon>Eukaryota</taxon>
        <taxon>Fungi</taxon>
        <taxon>Dikarya</taxon>
        <taxon>Ascomycota</taxon>
        <taxon>Pezizomycotina</taxon>
        <taxon>Dothideomycetes</taxon>
        <taxon>Pleosporomycetidae</taxon>
        <taxon>Pleosporales</taxon>
        <taxon>Massarineae</taxon>
        <taxon>Massarinaceae</taxon>
        <taxon>Byssothecium</taxon>
    </lineage>
</organism>
<gene>
    <name evidence="4" type="ORF">CC80DRAFT_153716</name>
</gene>
<evidence type="ECO:0000313" key="4">
    <source>
        <dbReference type="EMBL" id="KAF1962071.1"/>
    </source>
</evidence>
<protein>
    <recommendedName>
        <fullName evidence="3">Nephrocystin 3-like N-terminal domain-containing protein</fullName>
    </recommendedName>
</protein>
<dbReference type="EMBL" id="ML976979">
    <property type="protein sequence ID" value="KAF1962071.1"/>
    <property type="molecule type" value="Genomic_DNA"/>
</dbReference>
<evidence type="ECO:0000313" key="5">
    <source>
        <dbReference type="Proteomes" id="UP000800035"/>
    </source>
</evidence>
<dbReference type="PANTHER" id="PTHR10039">
    <property type="entry name" value="AMELOGENIN"/>
    <property type="match status" value="1"/>
</dbReference>
<dbReference type="InterPro" id="IPR056884">
    <property type="entry name" value="NPHP3-like_N"/>
</dbReference>
<dbReference type="AlphaFoldDB" id="A0A6A5UAY9"/>
<keyword evidence="2" id="KW-0175">Coiled coil</keyword>
<dbReference type="Pfam" id="PF24883">
    <property type="entry name" value="NPHP3_N"/>
    <property type="match status" value="1"/>
</dbReference>
<dbReference type="InterPro" id="IPR027417">
    <property type="entry name" value="P-loop_NTPase"/>
</dbReference>
<keyword evidence="5" id="KW-1185">Reference proteome</keyword>
<evidence type="ECO:0000256" key="2">
    <source>
        <dbReference type="SAM" id="Coils"/>
    </source>
</evidence>
<keyword evidence="1" id="KW-0677">Repeat</keyword>
<reference evidence="4" key="1">
    <citation type="journal article" date="2020" name="Stud. Mycol.">
        <title>101 Dothideomycetes genomes: a test case for predicting lifestyles and emergence of pathogens.</title>
        <authorList>
            <person name="Haridas S."/>
            <person name="Albert R."/>
            <person name="Binder M."/>
            <person name="Bloem J."/>
            <person name="Labutti K."/>
            <person name="Salamov A."/>
            <person name="Andreopoulos B."/>
            <person name="Baker S."/>
            <person name="Barry K."/>
            <person name="Bills G."/>
            <person name="Bluhm B."/>
            <person name="Cannon C."/>
            <person name="Castanera R."/>
            <person name="Culley D."/>
            <person name="Daum C."/>
            <person name="Ezra D."/>
            <person name="Gonzalez J."/>
            <person name="Henrissat B."/>
            <person name="Kuo A."/>
            <person name="Liang C."/>
            <person name="Lipzen A."/>
            <person name="Lutzoni F."/>
            <person name="Magnuson J."/>
            <person name="Mondo S."/>
            <person name="Nolan M."/>
            <person name="Ohm R."/>
            <person name="Pangilinan J."/>
            <person name="Park H.-J."/>
            <person name="Ramirez L."/>
            <person name="Alfaro M."/>
            <person name="Sun H."/>
            <person name="Tritt A."/>
            <person name="Yoshinaga Y."/>
            <person name="Zwiers L.-H."/>
            <person name="Turgeon B."/>
            <person name="Goodwin S."/>
            <person name="Spatafora J."/>
            <person name="Crous P."/>
            <person name="Grigoriev I."/>
        </authorList>
    </citation>
    <scope>NUCLEOTIDE SEQUENCE</scope>
    <source>
        <strain evidence="4">CBS 675.92</strain>
    </source>
</reference>